<keyword evidence="7 8" id="KW-0472">Membrane</keyword>
<dbReference type="PANTHER" id="PTHR42718:SF46">
    <property type="entry name" value="BLR6921 PROTEIN"/>
    <property type="match status" value="1"/>
</dbReference>
<comment type="subcellular location">
    <subcellularLocation>
        <location evidence="8">Cell inner membrane</location>
        <topology evidence="8">Multi-pass membrane protein</topology>
    </subcellularLocation>
    <subcellularLocation>
        <location evidence="1">Cell membrane</location>
        <topology evidence="1">Multi-pass membrane protein</topology>
    </subcellularLocation>
</comment>
<protein>
    <recommendedName>
        <fullName evidence="8">Bcr/CflA family efflux transporter</fullName>
    </recommendedName>
</protein>
<dbReference type="Proteomes" id="UP000290637">
    <property type="component" value="Chromosome"/>
</dbReference>
<comment type="similarity">
    <text evidence="2 8">Belongs to the major facilitator superfamily. Bcr/CmlA family.</text>
</comment>
<dbReference type="InterPro" id="IPR020846">
    <property type="entry name" value="MFS_dom"/>
</dbReference>
<dbReference type="GO" id="GO:1990961">
    <property type="term" value="P:xenobiotic detoxification by transmembrane export across the plasma membrane"/>
    <property type="evidence" value="ECO:0007669"/>
    <property type="project" value="InterPro"/>
</dbReference>
<accession>A0A4P6KS09</accession>
<feature type="transmembrane region" description="Helical" evidence="8">
    <location>
        <begin position="82"/>
        <end position="101"/>
    </location>
</feature>
<gene>
    <name evidence="10" type="ORF">EWM63_00250</name>
</gene>
<keyword evidence="11" id="KW-1185">Reference proteome</keyword>
<evidence type="ECO:0000256" key="4">
    <source>
        <dbReference type="ARBA" id="ARBA00022475"/>
    </source>
</evidence>
<dbReference type="PANTHER" id="PTHR42718">
    <property type="entry name" value="MAJOR FACILITATOR SUPERFAMILY MULTIDRUG TRANSPORTER MFSC"/>
    <property type="match status" value="1"/>
</dbReference>
<organism evidence="10 11">
    <name type="scientific">Pseudoduganella lutea</name>
    <dbReference type="NCBI Taxonomy" id="321985"/>
    <lineage>
        <taxon>Bacteria</taxon>
        <taxon>Pseudomonadati</taxon>
        <taxon>Pseudomonadota</taxon>
        <taxon>Betaproteobacteria</taxon>
        <taxon>Burkholderiales</taxon>
        <taxon>Oxalobacteraceae</taxon>
        <taxon>Telluria group</taxon>
        <taxon>Pseudoduganella</taxon>
    </lineage>
</organism>
<feature type="transmembrane region" description="Helical" evidence="8">
    <location>
        <begin position="202"/>
        <end position="235"/>
    </location>
</feature>
<dbReference type="Pfam" id="PF07690">
    <property type="entry name" value="MFS_1"/>
    <property type="match status" value="1"/>
</dbReference>
<proteinExistence type="inferred from homology"/>
<comment type="caution">
    <text evidence="8">Lacks conserved residue(s) required for the propagation of feature annotation.</text>
</comment>
<reference evidence="10 11" key="1">
    <citation type="submission" date="2019-02" db="EMBL/GenBank/DDBJ databases">
        <title>Draft Genome Sequences of Six Type Strains of the Genus Massilia.</title>
        <authorList>
            <person name="Miess H."/>
            <person name="Frediansyhah A."/>
            <person name="Gross H."/>
        </authorList>
    </citation>
    <scope>NUCLEOTIDE SEQUENCE [LARGE SCALE GENOMIC DNA]</scope>
    <source>
        <strain evidence="10 11">DSM 17473</strain>
    </source>
</reference>
<feature type="transmembrane region" description="Helical" evidence="8">
    <location>
        <begin position="373"/>
        <end position="395"/>
    </location>
</feature>
<dbReference type="AlphaFoldDB" id="A0A4P6KS09"/>
<dbReference type="SUPFAM" id="SSF103473">
    <property type="entry name" value="MFS general substrate transporter"/>
    <property type="match status" value="1"/>
</dbReference>
<feature type="transmembrane region" description="Helical" evidence="8">
    <location>
        <begin position="247"/>
        <end position="268"/>
    </location>
</feature>
<dbReference type="InterPro" id="IPR011701">
    <property type="entry name" value="MFS"/>
</dbReference>
<keyword evidence="8" id="KW-0997">Cell inner membrane</keyword>
<evidence type="ECO:0000256" key="1">
    <source>
        <dbReference type="ARBA" id="ARBA00004651"/>
    </source>
</evidence>
<dbReference type="GO" id="GO:0005886">
    <property type="term" value="C:plasma membrane"/>
    <property type="evidence" value="ECO:0007669"/>
    <property type="project" value="UniProtKB-SubCell"/>
</dbReference>
<sequence>MHGVPSPVAPQPIVPMSIVLMLLLAAQPVATDLYLPALPHIAADLDVAAGQAQATLTVFILAFGIAQLAAGPLADRYGRRRLLLWGLALYVLAAIAGALAPALPMLLAARAVQGIGTAASVIAARAIIRDQHAGAAGMRAMARSLTGQSAIGVACPLAGGLAAHYLGWHATLGMVAGFGVLAWLAVYTGYRETWRRPEGDRPAGLLTFLAHPQFVACALLAGLSFSGALCFLILSPFVFIGEFGMSRLAYGALPALCSLAFLLGTVLCGRLLRHWSVPRVVRLGACLSLLGGAGQVLLWHGGVHAVWALVLPQCVYMLGHGFHNPCGQAGAVAPFPAQAGRAAAVSGFVLTATGFVSGQLASASGASPSDTLVAAMGCITALLAVVALVFVPLACRDGPLPRPASQ</sequence>
<dbReference type="NCBIfam" id="TIGR00710">
    <property type="entry name" value="efflux_Bcr_CflA"/>
    <property type="match status" value="1"/>
</dbReference>
<evidence type="ECO:0000256" key="2">
    <source>
        <dbReference type="ARBA" id="ARBA00006236"/>
    </source>
</evidence>
<evidence type="ECO:0000313" key="10">
    <source>
        <dbReference type="EMBL" id="QBE61630.1"/>
    </source>
</evidence>
<keyword evidence="4" id="KW-1003">Cell membrane</keyword>
<evidence type="ECO:0000256" key="7">
    <source>
        <dbReference type="ARBA" id="ARBA00023136"/>
    </source>
</evidence>
<evidence type="ECO:0000313" key="11">
    <source>
        <dbReference type="Proteomes" id="UP000290637"/>
    </source>
</evidence>
<keyword evidence="5 8" id="KW-0812">Transmembrane</keyword>
<dbReference type="EMBL" id="CP035913">
    <property type="protein sequence ID" value="QBE61630.1"/>
    <property type="molecule type" value="Genomic_DNA"/>
</dbReference>
<feature type="transmembrane region" description="Helical" evidence="8">
    <location>
        <begin position="280"/>
        <end position="299"/>
    </location>
</feature>
<feature type="transmembrane region" description="Helical" evidence="8">
    <location>
        <begin position="12"/>
        <end position="30"/>
    </location>
</feature>
<feature type="transmembrane region" description="Helical" evidence="8">
    <location>
        <begin position="172"/>
        <end position="190"/>
    </location>
</feature>
<dbReference type="KEGG" id="plue:EWM63_00250"/>
<dbReference type="InterPro" id="IPR005829">
    <property type="entry name" value="Sugar_transporter_CS"/>
</dbReference>
<feature type="transmembrane region" description="Helical" evidence="8">
    <location>
        <begin position="50"/>
        <end position="70"/>
    </location>
</feature>
<evidence type="ECO:0000259" key="9">
    <source>
        <dbReference type="PROSITE" id="PS50850"/>
    </source>
</evidence>
<keyword evidence="6 8" id="KW-1133">Transmembrane helix</keyword>
<evidence type="ECO:0000256" key="6">
    <source>
        <dbReference type="ARBA" id="ARBA00022989"/>
    </source>
</evidence>
<dbReference type="Gene3D" id="1.20.1720.10">
    <property type="entry name" value="Multidrug resistance protein D"/>
    <property type="match status" value="1"/>
</dbReference>
<dbReference type="InterPro" id="IPR004812">
    <property type="entry name" value="Efflux_drug-R_Bcr/CmlA"/>
</dbReference>
<dbReference type="PROSITE" id="PS00216">
    <property type="entry name" value="SUGAR_TRANSPORT_1"/>
    <property type="match status" value="1"/>
</dbReference>
<dbReference type="GO" id="GO:0042910">
    <property type="term" value="F:xenobiotic transmembrane transporter activity"/>
    <property type="evidence" value="ECO:0007669"/>
    <property type="project" value="InterPro"/>
</dbReference>
<evidence type="ECO:0000256" key="5">
    <source>
        <dbReference type="ARBA" id="ARBA00022692"/>
    </source>
</evidence>
<dbReference type="InterPro" id="IPR036259">
    <property type="entry name" value="MFS_trans_sf"/>
</dbReference>
<evidence type="ECO:0000256" key="8">
    <source>
        <dbReference type="RuleBase" id="RU365088"/>
    </source>
</evidence>
<dbReference type="PROSITE" id="PS50850">
    <property type="entry name" value="MFS"/>
    <property type="match status" value="1"/>
</dbReference>
<feature type="domain" description="Major facilitator superfamily (MFS) profile" evidence="9">
    <location>
        <begin position="14"/>
        <end position="395"/>
    </location>
</feature>
<name>A0A4P6KS09_9BURK</name>
<dbReference type="OrthoDB" id="9814303at2"/>
<evidence type="ECO:0000256" key="3">
    <source>
        <dbReference type="ARBA" id="ARBA00022448"/>
    </source>
</evidence>
<keyword evidence="3 8" id="KW-0813">Transport</keyword>